<dbReference type="RefSeq" id="WP_329257870.1">
    <property type="nucleotide sequence ID" value="NZ_CP109011.1"/>
</dbReference>
<keyword evidence="3" id="KW-1185">Reference proteome</keyword>
<organism evidence="2 3">
    <name type="scientific">Streptomyces pseudovenezuelae</name>
    <dbReference type="NCBI Taxonomy" id="67350"/>
    <lineage>
        <taxon>Bacteria</taxon>
        <taxon>Bacillati</taxon>
        <taxon>Actinomycetota</taxon>
        <taxon>Actinomycetes</taxon>
        <taxon>Kitasatosporales</taxon>
        <taxon>Streptomycetaceae</taxon>
        <taxon>Streptomyces</taxon>
        <taxon>Streptomyces aurantiacus group</taxon>
    </lineage>
</organism>
<feature type="region of interest" description="Disordered" evidence="1">
    <location>
        <begin position="1"/>
        <end position="36"/>
    </location>
</feature>
<reference evidence="2" key="1">
    <citation type="submission" date="2022-10" db="EMBL/GenBank/DDBJ databases">
        <title>The complete genomes of actinobacterial strains from the NBC collection.</title>
        <authorList>
            <person name="Joergensen T.S."/>
            <person name="Alvarez Arevalo M."/>
            <person name="Sterndorff E.B."/>
            <person name="Faurdal D."/>
            <person name="Vuksanovic O."/>
            <person name="Mourched A.-S."/>
            <person name="Charusanti P."/>
            <person name="Shaw S."/>
            <person name="Blin K."/>
            <person name="Weber T."/>
        </authorList>
    </citation>
    <scope>NUCLEOTIDE SEQUENCE</scope>
    <source>
        <strain evidence="2">NBC_00686</strain>
    </source>
</reference>
<dbReference type="Pfam" id="PF11583">
    <property type="entry name" value="AurF"/>
    <property type="match status" value="1"/>
</dbReference>
<feature type="compositionally biased region" description="Basic and acidic residues" evidence="1">
    <location>
        <begin position="1"/>
        <end position="12"/>
    </location>
</feature>
<dbReference type="Proteomes" id="UP001432168">
    <property type="component" value="Chromosome"/>
</dbReference>
<gene>
    <name evidence="2" type="ORF">OG929_02320</name>
</gene>
<dbReference type="InterPro" id="IPR012348">
    <property type="entry name" value="RNR-like"/>
</dbReference>
<proteinExistence type="predicted"/>
<evidence type="ECO:0000313" key="3">
    <source>
        <dbReference type="Proteomes" id="UP001432168"/>
    </source>
</evidence>
<protein>
    <submittedName>
        <fullName evidence="2">Diiron oxygenase</fullName>
    </submittedName>
</protein>
<name>A0ABZ1WNX5_9ACTN</name>
<dbReference type="Gene3D" id="1.10.620.20">
    <property type="entry name" value="Ribonucleotide Reductase, subunit A"/>
    <property type="match status" value="1"/>
</dbReference>
<sequence length="342" mass="37961">MSIDSSEDRSEGGADNSWGQGGAPPGLPAHDPAHPVESAVIGRLSANWYRRAAVKRREPDLDDLFEPDRPDCPESLLPFRDHPTYLALDEDTKARLRAWGWIAFNKNIQDIEQRVVNPGFALMATDAFETGLGESMTIAVTQAMVDEQYHTLMHLNASAVTRRRRGWAMPDAELPLGHKARRHQERLAAAATPALRELDTLAYTTVAEISINAYLDLVADDTEVQPINRVTADLHNRDEYCHSSIAAEIAKAAYTRLGPEHRRAFLAALADGMEAFAANDYTTWHRIVELTGVPGGRRMLQDVAASAARRRLLQDFSGLHRLCQEMEVLDDVPFDWSTVSVG</sequence>
<accession>A0ABZ1WNX5</accession>
<dbReference type="EMBL" id="CP109011">
    <property type="protein sequence ID" value="WUT41162.1"/>
    <property type="molecule type" value="Genomic_DNA"/>
</dbReference>
<evidence type="ECO:0000313" key="2">
    <source>
        <dbReference type="EMBL" id="WUT41162.1"/>
    </source>
</evidence>
<dbReference type="InterPro" id="IPR025859">
    <property type="entry name" value="AurF/CmlI"/>
</dbReference>
<evidence type="ECO:0000256" key="1">
    <source>
        <dbReference type="SAM" id="MobiDB-lite"/>
    </source>
</evidence>